<dbReference type="STRING" id="1814289.SAMN05216410_1324"/>
<dbReference type="EMBL" id="FMYH01000002">
    <property type="protein sequence ID" value="SDC17354.1"/>
    <property type="molecule type" value="Genomic_DNA"/>
</dbReference>
<organism evidence="1 2">
    <name type="scientific">Sanguibacter gelidistatuariae</name>
    <dbReference type="NCBI Taxonomy" id="1814289"/>
    <lineage>
        <taxon>Bacteria</taxon>
        <taxon>Bacillati</taxon>
        <taxon>Actinomycetota</taxon>
        <taxon>Actinomycetes</taxon>
        <taxon>Micrococcales</taxon>
        <taxon>Sanguibacteraceae</taxon>
        <taxon>Sanguibacter</taxon>
    </lineage>
</organism>
<dbReference type="AlphaFoldDB" id="A0A1G6JF34"/>
<dbReference type="Proteomes" id="UP000199039">
    <property type="component" value="Unassembled WGS sequence"/>
</dbReference>
<dbReference type="OrthoDB" id="9812023at2"/>
<dbReference type="SUPFAM" id="SSF47598">
    <property type="entry name" value="Ribbon-helix-helix"/>
    <property type="match status" value="1"/>
</dbReference>
<sequence length="89" mass="9673">MSTGVLSIRLPHELKHRLDALSASTGRPAAFYVREALTEHLGELEHVYTLRAEAEAVRSGKLETVGLDEVLADLGMTRDELDDTALGDA</sequence>
<keyword evidence="2" id="KW-1185">Reference proteome</keyword>
<reference evidence="1 2" key="1">
    <citation type="submission" date="2016-09" db="EMBL/GenBank/DDBJ databases">
        <authorList>
            <person name="Capua I."/>
            <person name="De Benedictis P."/>
            <person name="Joannis T."/>
            <person name="Lombin L.H."/>
            <person name="Cattoli G."/>
        </authorList>
    </citation>
    <scope>NUCLEOTIDE SEQUENCE [LARGE SCALE GENOMIC DNA]</scope>
    <source>
        <strain evidence="1 2">ISLP-3</strain>
    </source>
</reference>
<protein>
    <submittedName>
        <fullName evidence="1">RHH-type transcriptional regulator, rel operon repressor / antitoxin RelB</fullName>
    </submittedName>
</protein>
<proteinExistence type="predicted"/>
<dbReference type="CDD" id="cd22233">
    <property type="entry name" value="RHH_CopAso-like"/>
    <property type="match status" value="1"/>
</dbReference>
<dbReference type="InterPro" id="IPR010985">
    <property type="entry name" value="Ribbon_hlx_hlx"/>
</dbReference>
<evidence type="ECO:0000313" key="1">
    <source>
        <dbReference type="EMBL" id="SDC17354.1"/>
    </source>
</evidence>
<gene>
    <name evidence="1" type="ORF">SAMN05216410_1324</name>
</gene>
<dbReference type="GO" id="GO:0006355">
    <property type="term" value="P:regulation of DNA-templated transcription"/>
    <property type="evidence" value="ECO:0007669"/>
    <property type="project" value="InterPro"/>
</dbReference>
<accession>A0A1G6JF34</accession>
<evidence type="ECO:0000313" key="2">
    <source>
        <dbReference type="Proteomes" id="UP000199039"/>
    </source>
</evidence>
<dbReference type="RefSeq" id="WP_093182539.1">
    <property type="nucleotide sequence ID" value="NZ_FMYH01000002.1"/>
</dbReference>
<name>A0A1G6JF34_9MICO</name>